<dbReference type="SUPFAM" id="SSF51658">
    <property type="entry name" value="Xylose isomerase-like"/>
    <property type="match status" value="1"/>
</dbReference>
<dbReference type="Proteomes" id="UP000738349">
    <property type="component" value="Unassembled WGS sequence"/>
</dbReference>
<evidence type="ECO:0000259" key="3">
    <source>
        <dbReference type="Pfam" id="PF01261"/>
    </source>
</evidence>
<dbReference type="EMBL" id="JAGMUV010000017">
    <property type="protein sequence ID" value="KAH7131224.1"/>
    <property type="molecule type" value="Genomic_DNA"/>
</dbReference>
<feature type="domain" description="Xylose isomerase-like TIM barrel" evidence="3">
    <location>
        <begin position="72"/>
        <end position="387"/>
    </location>
</feature>
<sequence>MPPASFILLIRLLRVFVLSSLTSLTPGTHSRSTTPGSFSRSTTMPAKPIPNELGIATLSLGHCSKHSLEPRIRAAAAAGFDVIDLFDEDWATYLAENGLDSSDPWEATEEKLLVARQLRAFVSSLGMRIACTQPLRDIEGNLKPAERDAAMNRVAARFPFMRAFDTDLVFMCSSMRPDDGVNSTANFQTVVRDLTQLSDMAQEYAENDGLGTLRIGYEPLSWARRNTWASAWEVVRAVDRDNVGIILDSFNILAVEFADPYSQLGEGRMLYSSREQALRILQDSMASMAATVRPEKLFFVQVADAERMQPGFNPPSDPTTPKLLPWSRSYRLFPEEQRRGGYMPVEMVLRAILQTGYAGPLSLEVFTHSLHVEGERVPGELASRGINGLRSLIKKIADGPRVRGDGPRANM</sequence>
<keyword evidence="2" id="KW-0732">Signal</keyword>
<dbReference type="GO" id="GO:0016853">
    <property type="term" value="F:isomerase activity"/>
    <property type="evidence" value="ECO:0007669"/>
    <property type="project" value="UniProtKB-KW"/>
</dbReference>
<name>A0A9P9IUD0_9HYPO</name>
<feature type="region of interest" description="Disordered" evidence="1">
    <location>
        <begin position="25"/>
        <end position="45"/>
    </location>
</feature>
<accession>A0A9P9IUD0</accession>
<dbReference type="Gene3D" id="3.20.20.150">
    <property type="entry name" value="Divalent-metal-dependent TIM barrel enzymes"/>
    <property type="match status" value="1"/>
</dbReference>
<feature type="chain" id="PRO_5040484286" evidence="2">
    <location>
        <begin position="31"/>
        <end position="411"/>
    </location>
</feature>
<dbReference type="PANTHER" id="PTHR12110:SF21">
    <property type="entry name" value="XYLOSE ISOMERASE-LIKE TIM BARREL DOMAIN-CONTAINING PROTEIN"/>
    <property type="match status" value="1"/>
</dbReference>
<keyword evidence="5" id="KW-1185">Reference proteome</keyword>
<evidence type="ECO:0000313" key="4">
    <source>
        <dbReference type="EMBL" id="KAH7131224.1"/>
    </source>
</evidence>
<dbReference type="InterPro" id="IPR050312">
    <property type="entry name" value="IolE/XylAMocC-like"/>
</dbReference>
<keyword evidence="4" id="KW-0413">Isomerase</keyword>
<dbReference type="OrthoDB" id="5360893at2759"/>
<evidence type="ECO:0000256" key="2">
    <source>
        <dbReference type="SAM" id="SignalP"/>
    </source>
</evidence>
<dbReference type="PANTHER" id="PTHR12110">
    <property type="entry name" value="HYDROXYPYRUVATE ISOMERASE"/>
    <property type="match status" value="1"/>
</dbReference>
<feature type="compositionally biased region" description="Polar residues" evidence="1">
    <location>
        <begin position="26"/>
        <end position="44"/>
    </location>
</feature>
<reference evidence="4" key="1">
    <citation type="journal article" date="2021" name="Nat. Commun.">
        <title>Genetic determinants of endophytism in the Arabidopsis root mycobiome.</title>
        <authorList>
            <person name="Mesny F."/>
            <person name="Miyauchi S."/>
            <person name="Thiergart T."/>
            <person name="Pickel B."/>
            <person name="Atanasova L."/>
            <person name="Karlsson M."/>
            <person name="Huettel B."/>
            <person name="Barry K.W."/>
            <person name="Haridas S."/>
            <person name="Chen C."/>
            <person name="Bauer D."/>
            <person name="Andreopoulos W."/>
            <person name="Pangilinan J."/>
            <person name="LaButti K."/>
            <person name="Riley R."/>
            <person name="Lipzen A."/>
            <person name="Clum A."/>
            <person name="Drula E."/>
            <person name="Henrissat B."/>
            <person name="Kohler A."/>
            <person name="Grigoriev I.V."/>
            <person name="Martin F.M."/>
            <person name="Hacquard S."/>
        </authorList>
    </citation>
    <scope>NUCLEOTIDE SEQUENCE</scope>
    <source>
        <strain evidence="4">MPI-CAGE-AT-0147</strain>
    </source>
</reference>
<proteinExistence type="predicted"/>
<dbReference type="InterPro" id="IPR013022">
    <property type="entry name" value="Xyl_isomerase-like_TIM-brl"/>
</dbReference>
<dbReference type="Pfam" id="PF01261">
    <property type="entry name" value="AP_endonuc_2"/>
    <property type="match status" value="1"/>
</dbReference>
<gene>
    <name evidence="4" type="ORF">EDB81DRAFT_808173</name>
</gene>
<evidence type="ECO:0000256" key="1">
    <source>
        <dbReference type="SAM" id="MobiDB-lite"/>
    </source>
</evidence>
<dbReference type="AlphaFoldDB" id="A0A9P9IUD0"/>
<organism evidence="4 5">
    <name type="scientific">Dactylonectria macrodidyma</name>
    <dbReference type="NCBI Taxonomy" id="307937"/>
    <lineage>
        <taxon>Eukaryota</taxon>
        <taxon>Fungi</taxon>
        <taxon>Dikarya</taxon>
        <taxon>Ascomycota</taxon>
        <taxon>Pezizomycotina</taxon>
        <taxon>Sordariomycetes</taxon>
        <taxon>Hypocreomycetidae</taxon>
        <taxon>Hypocreales</taxon>
        <taxon>Nectriaceae</taxon>
        <taxon>Dactylonectria</taxon>
    </lineage>
</organism>
<feature type="signal peptide" evidence="2">
    <location>
        <begin position="1"/>
        <end position="30"/>
    </location>
</feature>
<protein>
    <submittedName>
        <fullName evidence="4">Xylose isomerase-like protein</fullName>
    </submittedName>
</protein>
<dbReference type="InterPro" id="IPR036237">
    <property type="entry name" value="Xyl_isomerase-like_sf"/>
</dbReference>
<comment type="caution">
    <text evidence="4">The sequence shown here is derived from an EMBL/GenBank/DDBJ whole genome shotgun (WGS) entry which is preliminary data.</text>
</comment>
<evidence type="ECO:0000313" key="5">
    <source>
        <dbReference type="Proteomes" id="UP000738349"/>
    </source>
</evidence>